<comment type="caution">
    <text evidence="1">The sequence shown here is derived from an EMBL/GenBank/DDBJ whole genome shotgun (WGS) entry which is preliminary data.</text>
</comment>
<gene>
    <name evidence="1" type="ORF">LIER_42020</name>
</gene>
<proteinExistence type="predicted"/>
<accession>A0AAV3RLF3</accession>
<reference evidence="1 2" key="1">
    <citation type="submission" date="2024-01" db="EMBL/GenBank/DDBJ databases">
        <title>The complete chloroplast genome sequence of Lithospermum erythrorhizon: insights into the phylogenetic relationship among Boraginaceae species and the maternal lineages of purple gromwells.</title>
        <authorList>
            <person name="Okada T."/>
            <person name="Watanabe K."/>
        </authorList>
    </citation>
    <scope>NUCLEOTIDE SEQUENCE [LARGE SCALE GENOMIC DNA]</scope>
</reference>
<dbReference type="Proteomes" id="UP001454036">
    <property type="component" value="Unassembled WGS sequence"/>
</dbReference>
<evidence type="ECO:0000313" key="2">
    <source>
        <dbReference type="Proteomes" id="UP001454036"/>
    </source>
</evidence>
<protein>
    <submittedName>
        <fullName evidence="1">Uncharacterized protein</fullName>
    </submittedName>
</protein>
<sequence>MVSRANHGKTTCKPVGGPGYTCGSLFRTQSCIGSHKSQASLQPYLHRLPIPSSLMLQRSPKSTAYSVAGEDDYGELGSFAGHYCVWGLGSGRVELCV</sequence>
<evidence type="ECO:0000313" key="1">
    <source>
        <dbReference type="EMBL" id="GAA0176076.1"/>
    </source>
</evidence>
<dbReference type="EMBL" id="BAABME010027758">
    <property type="protein sequence ID" value="GAA0176076.1"/>
    <property type="molecule type" value="Genomic_DNA"/>
</dbReference>
<dbReference type="AlphaFoldDB" id="A0AAV3RLF3"/>
<organism evidence="1 2">
    <name type="scientific">Lithospermum erythrorhizon</name>
    <name type="common">Purple gromwell</name>
    <name type="synonym">Lithospermum officinale var. erythrorhizon</name>
    <dbReference type="NCBI Taxonomy" id="34254"/>
    <lineage>
        <taxon>Eukaryota</taxon>
        <taxon>Viridiplantae</taxon>
        <taxon>Streptophyta</taxon>
        <taxon>Embryophyta</taxon>
        <taxon>Tracheophyta</taxon>
        <taxon>Spermatophyta</taxon>
        <taxon>Magnoliopsida</taxon>
        <taxon>eudicotyledons</taxon>
        <taxon>Gunneridae</taxon>
        <taxon>Pentapetalae</taxon>
        <taxon>asterids</taxon>
        <taxon>lamiids</taxon>
        <taxon>Boraginales</taxon>
        <taxon>Boraginaceae</taxon>
        <taxon>Boraginoideae</taxon>
        <taxon>Lithospermeae</taxon>
        <taxon>Lithospermum</taxon>
    </lineage>
</organism>
<keyword evidence="2" id="KW-1185">Reference proteome</keyword>
<name>A0AAV3RLF3_LITER</name>